<gene>
    <name evidence="1" type="ORF">TWF696_007563</name>
</gene>
<proteinExistence type="predicted"/>
<dbReference type="EMBL" id="JAVHNQ010000006">
    <property type="protein sequence ID" value="KAK6343909.1"/>
    <property type="molecule type" value="Genomic_DNA"/>
</dbReference>
<keyword evidence="2" id="KW-1185">Reference proteome</keyword>
<evidence type="ECO:0000313" key="2">
    <source>
        <dbReference type="Proteomes" id="UP001375240"/>
    </source>
</evidence>
<evidence type="ECO:0000313" key="1">
    <source>
        <dbReference type="EMBL" id="KAK6343909.1"/>
    </source>
</evidence>
<organism evidence="1 2">
    <name type="scientific">Orbilia brochopaga</name>
    <dbReference type="NCBI Taxonomy" id="3140254"/>
    <lineage>
        <taxon>Eukaryota</taxon>
        <taxon>Fungi</taxon>
        <taxon>Dikarya</taxon>
        <taxon>Ascomycota</taxon>
        <taxon>Pezizomycotina</taxon>
        <taxon>Orbiliomycetes</taxon>
        <taxon>Orbiliales</taxon>
        <taxon>Orbiliaceae</taxon>
        <taxon>Orbilia</taxon>
    </lineage>
</organism>
<name>A0AAV9ULC2_9PEZI</name>
<dbReference type="Proteomes" id="UP001375240">
    <property type="component" value="Unassembled WGS sequence"/>
</dbReference>
<accession>A0AAV9ULC2</accession>
<protein>
    <submittedName>
        <fullName evidence="1">Uncharacterized protein</fullName>
    </submittedName>
</protein>
<comment type="caution">
    <text evidence="1">The sequence shown here is derived from an EMBL/GenBank/DDBJ whole genome shotgun (WGS) entry which is preliminary data.</text>
</comment>
<sequence length="276" mass="30997">MPHHLTVLSHLFPREGVQLGRLVTNPAAPHNQYCPQATIRYLKHDVHSVTGKEFLDIRNKTTNSKLQLIIEAIVKILAGKDSDIQTRIADTVCITYLLDNSERKFKNLCASKEAKTFLETAYKKRKKVYMVTGIQTVTEASLWAEVKSESEVTGSATTGPAAAAGYAPDIRAVASHLEKKHRESGFIAEKEQIYAIQYRKIKFGLKNFFRGSPEIQETELEDGYRWEVMWNTMGPASEEACVIEVSLEPDVELEIHEKGLESCDVGEDVVFIPETV</sequence>
<reference evidence="1 2" key="1">
    <citation type="submission" date="2019-10" db="EMBL/GenBank/DDBJ databases">
        <authorList>
            <person name="Palmer J.M."/>
        </authorList>
    </citation>
    <scope>NUCLEOTIDE SEQUENCE [LARGE SCALE GENOMIC DNA]</scope>
    <source>
        <strain evidence="1 2">TWF696</strain>
    </source>
</reference>
<dbReference type="AlphaFoldDB" id="A0AAV9ULC2"/>